<dbReference type="InterPro" id="IPR051922">
    <property type="entry name" value="Bact_Sporulation_Assoc"/>
</dbReference>
<dbReference type="PANTHER" id="PTHR30032">
    <property type="entry name" value="N-ACETYLMURAMOYL-L-ALANINE AMIDASE-RELATED"/>
    <property type="match status" value="1"/>
</dbReference>
<dbReference type="GO" id="GO:0030435">
    <property type="term" value="P:sporulation resulting in formation of a cellular spore"/>
    <property type="evidence" value="ECO:0007669"/>
    <property type="project" value="InterPro"/>
</dbReference>
<feature type="non-terminal residue" evidence="2">
    <location>
        <position position="300"/>
    </location>
</feature>
<dbReference type="EMBL" id="JAHLFQ010000251">
    <property type="protein sequence ID" value="MBU3805191.1"/>
    <property type="molecule type" value="Genomic_DNA"/>
</dbReference>
<dbReference type="NCBIfam" id="TIGR02669">
    <property type="entry name" value="SpoIID_LytB"/>
    <property type="match status" value="1"/>
</dbReference>
<evidence type="ECO:0000313" key="3">
    <source>
        <dbReference type="Proteomes" id="UP000824229"/>
    </source>
</evidence>
<dbReference type="InterPro" id="IPR013486">
    <property type="entry name" value="SpoIID/LytB"/>
</dbReference>
<evidence type="ECO:0000259" key="1">
    <source>
        <dbReference type="Pfam" id="PF08486"/>
    </source>
</evidence>
<proteinExistence type="predicted"/>
<accession>A0A9E2KEF6</accession>
<dbReference type="InterPro" id="IPR013693">
    <property type="entry name" value="SpoIID/LytB_N"/>
</dbReference>
<evidence type="ECO:0000313" key="2">
    <source>
        <dbReference type="EMBL" id="MBU3805191.1"/>
    </source>
</evidence>
<reference evidence="2" key="2">
    <citation type="submission" date="2021-04" db="EMBL/GenBank/DDBJ databases">
        <authorList>
            <person name="Gilroy R."/>
        </authorList>
    </citation>
    <scope>NUCLEOTIDE SEQUENCE</scope>
    <source>
        <strain evidence="2">B5-657</strain>
    </source>
</reference>
<comment type="caution">
    <text evidence="2">The sequence shown here is derived from an EMBL/GenBank/DDBJ whole genome shotgun (WGS) entry which is preliminary data.</text>
</comment>
<dbReference type="Proteomes" id="UP000824229">
    <property type="component" value="Unassembled WGS sequence"/>
</dbReference>
<gene>
    <name evidence="2" type="ORF">H9872_10630</name>
</gene>
<dbReference type="Pfam" id="PF08486">
    <property type="entry name" value="SpoIID"/>
    <property type="match status" value="1"/>
</dbReference>
<dbReference type="AlphaFoldDB" id="A0A9E2KEF6"/>
<reference evidence="2" key="1">
    <citation type="journal article" date="2021" name="PeerJ">
        <title>Extensive microbial diversity within the chicken gut microbiome revealed by metagenomics and culture.</title>
        <authorList>
            <person name="Gilroy R."/>
            <person name="Ravi A."/>
            <person name="Getino M."/>
            <person name="Pursley I."/>
            <person name="Horton D.L."/>
            <person name="Alikhan N.F."/>
            <person name="Baker D."/>
            <person name="Gharbi K."/>
            <person name="Hall N."/>
            <person name="Watson M."/>
            <person name="Adriaenssens E.M."/>
            <person name="Foster-Nyarko E."/>
            <person name="Jarju S."/>
            <person name="Secka A."/>
            <person name="Antonio M."/>
            <person name="Oren A."/>
            <person name="Chaudhuri R.R."/>
            <person name="La Ragione R."/>
            <person name="Hildebrand F."/>
            <person name="Pallen M.J."/>
        </authorList>
    </citation>
    <scope>NUCLEOTIDE SEQUENCE</scope>
    <source>
        <strain evidence="2">B5-657</strain>
    </source>
</reference>
<dbReference type="GO" id="GO:0030288">
    <property type="term" value="C:outer membrane-bounded periplasmic space"/>
    <property type="evidence" value="ECO:0007669"/>
    <property type="project" value="TreeGrafter"/>
</dbReference>
<organism evidence="2 3">
    <name type="scientific">Candidatus Cellulosilyticum pullistercoris</name>
    <dbReference type="NCBI Taxonomy" id="2838521"/>
    <lineage>
        <taxon>Bacteria</taxon>
        <taxon>Bacillati</taxon>
        <taxon>Bacillota</taxon>
        <taxon>Clostridia</taxon>
        <taxon>Lachnospirales</taxon>
        <taxon>Cellulosilyticaceae</taxon>
        <taxon>Cellulosilyticum</taxon>
    </lineage>
</organism>
<sequence length="300" mass="32681">MRFKRRYGYAILIIALLCSLSYVTLGADPSIIKVGLISVYNNTSSISLSSDEPMMIGYYDEGRFTKLGSLPSEKINIAKASDTYYDMGGIYTTYQDAFNEATIQGGIPVLIEEGLYAIYSKEPNGNALETSTERYVVTDPSGNEILIFNKTSKALVFRGYDRETGLCLTRVGSSKKYRGAIGIGGSTGITPYNILGIEEYLYGVVPGEMSASWPQEALKAQAVAARSIAIYQYNRYASYGYNVVDTTATQVYGGYNKEDSRTNAAVDATKGETIKYNGKVAEALYFSTSGGVTESAVNVW</sequence>
<feature type="domain" description="Sporulation stage II protein D amidase enhancer LytB N-terminal" evidence="1">
    <location>
        <begin position="187"/>
        <end position="276"/>
    </location>
</feature>
<dbReference type="PANTHER" id="PTHR30032:SF4">
    <property type="entry name" value="AMIDASE ENHANCER"/>
    <property type="match status" value="1"/>
</dbReference>
<protein>
    <submittedName>
        <fullName evidence="2">SpoIID/LytB domain-containing protein</fullName>
    </submittedName>
</protein>
<name>A0A9E2KEF6_9FIRM</name>